<evidence type="ECO:0000313" key="5">
    <source>
        <dbReference type="EMBL" id="SFM60401.1"/>
    </source>
</evidence>
<evidence type="ECO:0000256" key="3">
    <source>
        <dbReference type="ARBA" id="ARBA00022884"/>
    </source>
</evidence>
<evidence type="ECO:0000313" key="6">
    <source>
        <dbReference type="Proteomes" id="UP000199611"/>
    </source>
</evidence>
<dbReference type="STRING" id="39841.SAMN05660836_00803"/>
<reference evidence="5 6" key="1">
    <citation type="submission" date="2016-10" db="EMBL/GenBank/DDBJ databases">
        <authorList>
            <person name="de Groot N.N."/>
        </authorList>
    </citation>
    <scope>NUCLEOTIDE SEQUENCE [LARGE SCALE GENOMIC DNA]</scope>
    <source>
        <strain evidence="5 6">DSM 9990</strain>
    </source>
</reference>
<name>A0A1I4S7T7_9BACT</name>
<dbReference type="GO" id="GO:0051607">
    <property type="term" value="P:defense response to virus"/>
    <property type="evidence" value="ECO:0007669"/>
    <property type="project" value="UniProtKB-KW"/>
</dbReference>
<dbReference type="NCBIfam" id="TIGR01903">
    <property type="entry name" value="cas5_csm4"/>
    <property type="match status" value="1"/>
</dbReference>
<accession>A0A1I4S7T7</accession>
<proteinExistence type="inferred from homology"/>
<evidence type="ECO:0000256" key="2">
    <source>
        <dbReference type="ARBA" id="ARBA00016109"/>
    </source>
</evidence>
<dbReference type="GO" id="GO:0003723">
    <property type="term" value="F:RNA binding"/>
    <property type="evidence" value="ECO:0007669"/>
    <property type="project" value="UniProtKB-KW"/>
</dbReference>
<dbReference type="OrthoDB" id="9790529at2"/>
<gene>
    <name evidence="5" type="ORF">SAMN05660836_00803</name>
</gene>
<sequence length="336" mass="38320">MKLCEVVIEPVSAFGTPLKGDTLFGHFCWQAEMNSNLLNGGLKTWLKVYDSKPFIVFSSAFPVLRENKRTVKYFFPTPACPLHFYNISNSEKDKNCFDMVSSLKELKKKKWIAVSSERLVLEVDLNRRLSDRDVVRELGLGDGLWKRISQPHNSINRLSFTTSGRNFAPYTQENTWFAPGLELVIFVLYMEDALDVEKISKAMKNIGRLGFGRDASTGLGRFRVKDYREIPLPNIQGYKFLYTLSPFVPLPGRNEQIWFQPFIRFGRHGNYLAVSDHPFKNPVIMADEGAVIECSDGWTKPYVGRALRGLSKIQPEAVGQGYTMVIPCELKGRTER</sequence>
<evidence type="ECO:0000256" key="1">
    <source>
        <dbReference type="ARBA" id="ARBA00005772"/>
    </source>
</evidence>
<evidence type="ECO:0000256" key="4">
    <source>
        <dbReference type="ARBA" id="ARBA00023118"/>
    </source>
</evidence>
<keyword evidence="6" id="KW-1185">Reference proteome</keyword>
<dbReference type="EMBL" id="FOUU01000002">
    <property type="protein sequence ID" value="SFM60401.1"/>
    <property type="molecule type" value="Genomic_DNA"/>
</dbReference>
<comment type="similarity">
    <text evidence="1">Belongs to the CRISPR-associated Csm4 family.</text>
</comment>
<dbReference type="RefSeq" id="WP_093393665.1">
    <property type="nucleotide sequence ID" value="NZ_FOUU01000002.1"/>
</dbReference>
<dbReference type="AlphaFoldDB" id="A0A1I4S7T7"/>
<keyword evidence="4" id="KW-0051">Antiviral defense</keyword>
<protein>
    <recommendedName>
        <fullName evidence="2">CRISPR system Cms protein Csm4</fullName>
    </recommendedName>
</protein>
<keyword evidence="3" id="KW-0694">RNA-binding</keyword>
<dbReference type="InterPro" id="IPR005510">
    <property type="entry name" value="Csm4"/>
</dbReference>
<dbReference type="Proteomes" id="UP000199611">
    <property type="component" value="Unassembled WGS sequence"/>
</dbReference>
<organism evidence="5 6">
    <name type="scientific">Thermodesulforhabdus norvegica</name>
    <dbReference type="NCBI Taxonomy" id="39841"/>
    <lineage>
        <taxon>Bacteria</taxon>
        <taxon>Pseudomonadati</taxon>
        <taxon>Thermodesulfobacteriota</taxon>
        <taxon>Syntrophobacteria</taxon>
        <taxon>Syntrophobacterales</taxon>
        <taxon>Thermodesulforhabdaceae</taxon>
        <taxon>Thermodesulforhabdus</taxon>
    </lineage>
</organism>